<protein>
    <recommendedName>
        <fullName evidence="9">TRAP transporter small permease protein</fullName>
    </recommendedName>
</protein>
<dbReference type="GO" id="GO:0015740">
    <property type="term" value="P:C4-dicarboxylate transport"/>
    <property type="evidence" value="ECO:0007669"/>
    <property type="project" value="TreeGrafter"/>
</dbReference>
<feature type="transmembrane region" description="Helical" evidence="9">
    <location>
        <begin position="92"/>
        <end position="112"/>
    </location>
</feature>
<dbReference type="InterPro" id="IPR055348">
    <property type="entry name" value="DctQ"/>
</dbReference>
<evidence type="ECO:0000313" key="12">
    <source>
        <dbReference type="Proteomes" id="UP000281094"/>
    </source>
</evidence>
<evidence type="ECO:0000256" key="5">
    <source>
        <dbReference type="ARBA" id="ARBA00022692"/>
    </source>
</evidence>
<proteinExistence type="inferred from homology"/>
<dbReference type="GO" id="GO:0022857">
    <property type="term" value="F:transmembrane transporter activity"/>
    <property type="evidence" value="ECO:0007669"/>
    <property type="project" value="UniProtKB-UniRule"/>
</dbReference>
<keyword evidence="4 9" id="KW-0997">Cell inner membrane</keyword>
<organism evidence="11 12">
    <name type="scientific">Notoacmeibacter ruber</name>
    <dbReference type="NCBI Taxonomy" id="2670375"/>
    <lineage>
        <taxon>Bacteria</taxon>
        <taxon>Pseudomonadati</taxon>
        <taxon>Pseudomonadota</taxon>
        <taxon>Alphaproteobacteria</taxon>
        <taxon>Hyphomicrobiales</taxon>
        <taxon>Notoacmeibacteraceae</taxon>
        <taxon>Notoacmeibacter</taxon>
    </lineage>
</organism>
<keyword evidence="2 9" id="KW-0813">Transport</keyword>
<comment type="subcellular location">
    <subcellularLocation>
        <location evidence="1 9">Cell inner membrane</location>
        <topology evidence="1 9">Multi-pass membrane protein</topology>
    </subcellularLocation>
</comment>
<accession>A0A3L7J9R7</accession>
<evidence type="ECO:0000259" key="10">
    <source>
        <dbReference type="Pfam" id="PF04290"/>
    </source>
</evidence>
<evidence type="ECO:0000256" key="2">
    <source>
        <dbReference type="ARBA" id="ARBA00022448"/>
    </source>
</evidence>
<keyword evidence="12" id="KW-1185">Reference proteome</keyword>
<keyword evidence="3" id="KW-1003">Cell membrane</keyword>
<comment type="similarity">
    <text evidence="8 9">Belongs to the TRAP transporter small permease family.</text>
</comment>
<keyword evidence="5 9" id="KW-0812">Transmembrane</keyword>
<evidence type="ECO:0000256" key="7">
    <source>
        <dbReference type="ARBA" id="ARBA00023136"/>
    </source>
</evidence>
<comment type="subunit">
    <text evidence="9">The complex comprises the extracytoplasmic solute receptor protein and the two transmembrane proteins.</text>
</comment>
<feature type="transmembrane region" description="Helical" evidence="9">
    <location>
        <begin position="132"/>
        <end position="154"/>
    </location>
</feature>
<feature type="transmembrane region" description="Helical" evidence="9">
    <location>
        <begin position="52"/>
        <end position="71"/>
    </location>
</feature>
<evidence type="ECO:0000256" key="9">
    <source>
        <dbReference type="RuleBase" id="RU369079"/>
    </source>
</evidence>
<comment type="function">
    <text evidence="9">Part of the tripartite ATP-independent periplasmic (TRAP) transport system.</text>
</comment>
<feature type="domain" description="Tripartite ATP-independent periplasmic transporters DctQ component" evidence="10">
    <location>
        <begin position="26"/>
        <end position="155"/>
    </location>
</feature>
<feature type="transmembrane region" description="Helical" evidence="9">
    <location>
        <begin position="12"/>
        <end position="32"/>
    </location>
</feature>
<dbReference type="Pfam" id="PF04290">
    <property type="entry name" value="DctQ"/>
    <property type="match status" value="1"/>
</dbReference>
<evidence type="ECO:0000256" key="4">
    <source>
        <dbReference type="ARBA" id="ARBA00022519"/>
    </source>
</evidence>
<dbReference type="EMBL" id="RCWN01000001">
    <property type="protein sequence ID" value="RLQ87209.1"/>
    <property type="molecule type" value="Genomic_DNA"/>
</dbReference>
<keyword evidence="7 9" id="KW-0472">Membrane</keyword>
<sequence>MSTLRRASGAFSFGLFVVCAAGVMFMALAVTYEVMARYLLGSPTIWVSELSSYTLVATAFLGAAWTLRVGGHIRMDLIGETGGRAGRRFSDICMFVVAAIVAVVLLWTGWQMALASFRFGWRASTLLATPLWIPQALIPLSCIALLLESLVGLADTISGRRYESEERA</sequence>
<evidence type="ECO:0000313" key="11">
    <source>
        <dbReference type="EMBL" id="RLQ87209.1"/>
    </source>
</evidence>
<reference evidence="11 12" key="1">
    <citation type="submission" date="2018-10" db="EMBL/GenBank/DDBJ databases">
        <title>Notoacmeibacter sp. M2BS9Y-3-1, whole genome shotgun sequence.</title>
        <authorList>
            <person name="Tuo L."/>
        </authorList>
    </citation>
    <scope>NUCLEOTIDE SEQUENCE [LARGE SCALE GENOMIC DNA]</scope>
    <source>
        <strain evidence="11 12">M2BS9Y-3-1</strain>
    </source>
</reference>
<dbReference type="Proteomes" id="UP000281094">
    <property type="component" value="Unassembled WGS sequence"/>
</dbReference>
<dbReference type="RefSeq" id="WP_121644176.1">
    <property type="nucleotide sequence ID" value="NZ_RCWN01000001.1"/>
</dbReference>
<name>A0A3L7J9R7_9HYPH</name>
<evidence type="ECO:0000256" key="8">
    <source>
        <dbReference type="ARBA" id="ARBA00038436"/>
    </source>
</evidence>
<evidence type="ECO:0000256" key="6">
    <source>
        <dbReference type="ARBA" id="ARBA00022989"/>
    </source>
</evidence>
<comment type="caution">
    <text evidence="11">The sequence shown here is derived from an EMBL/GenBank/DDBJ whole genome shotgun (WGS) entry which is preliminary data.</text>
</comment>
<dbReference type="PANTHER" id="PTHR35011:SF10">
    <property type="entry name" value="TRAP TRANSPORTER SMALL PERMEASE PROTEIN"/>
    <property type="match status" value="1"/>
</dbReference>
<gene>
    <name evidence="11" type="ORF">D8780_02280</name>
</gene>
<dbReference type="PANTHER" id="PTHR35011">
    <property type="entry name" value="2,3-DIKETO-L-GULONATE TRAP TRANSPORTER SMALL PERMEASE PROTEIN YIAM"/>
    <property type="match status" value="1"/>
</dbReference>
<evidence type="ECO:0000256" key="3">
    <source>
        <dbReference type="ARBA" id="ARBA00022475"/>
    </source>
</evidence>
<keyword evidence="6 9" id="KW-1133">Transmembrane helix</keyword>
<dbReference type="InterPro" id="IPR007387">
    <property type="entry name" value="TRAP_DctQ"/>
</dbReference>
<dbReference type="AlphaFoldDB" id="A0A3L7J9R7"/>
<evidence type="ECO:0000256" key="1">
    <source>
        <dbReference type="ARBA" id="ARBA00004429"/>
    </source>
</evidence>
<dbReference type="GO" id="GO:0005886">
    <property type="term" value="C:plasma membrane"/>
    <property type="evidence" value="ECO:0007669"/>
    <property type="project" value="UniProtKB-SubCell"/>
</dbReference>